<sequence>MLVSSAARVSRVVGMTLETLLAANTAYEEAIIAAFNGSYDEALSHHNQSLDLAATAKQRLRDIDAAYTMMLEDIAIEKYPGNPLAPKLEPDVLRKELSGKVLLDLNTVLFDEMASAIKAQNLVETFKKEQAQFAKVKEYFGPYLDALRESKDRLESSAHDPRVWVRAVDDGEVPIRSTYLALLTGFLGAFQRFVYSTAISTDLYYKTEGRGGLINEGAAVRR</sequence>
<accession>A0A1G7KYR1</accession>
<evidence type="ECO:0000313" key="2">
    <source>
        <dbReference type="Proteomes" id="UP000199446"/>
    </source>
</evidence>
<dbReference type="Proteomes" id="UP000199446">
    <property type="component" value="Unassembled WGS sequence"/>
</dbReference>
<organism evidence="1 2">
    <name type="scientific">Thermus arciformis</name>
    <dbReference type="NCBI Taxonomy" id="482827"/>
    <lineage>
        <taxon>Bacteria</taxon>
        <taxon>Thermotogati</taxon>
        <taxon>Deinococcota</taxon>
        <taxon>Deinococci</taxon>
        <taxon>Thermales</taxon>
        <taxon>Thermaceae</taxon>
        <taxon>Thermus</taxon>
    </lineage>
</organism>
<gene>
    <name evidence="1" type="ORF">SAMN04488243_1533</name>
</gene>
<evidence type="ECO:0000313" key="1">
    <source>
        <dbReference type="EMBL" id="SDF42397.1"/>
    </source>
</evidence>
<name>A0A1G7KYR1_9DEIN</name>
<dbReference type="STRING" id="482827.SAMN04488243_1533"/>
<dbReference type="AlphaFoldDB" id="A0A1G7KYR1"/>
<proteinExistence type="predicted"/>
<protein>
    <submittedName>
        <fullName evidence="1">Uncharacterized protein</fullName>
    </submittedName>
</protein>
<reference evidence="2" key="1">
    <citation type="submission" date="2016-10" db="EMBL/GenBank/DDBJ databases">
        <authorList>
            <person name="Varghese N."/>
            <person name="Submissions S."/>
        </authorList>
    </citation>
    <scope>NUCLEOTIDE SEQUENCE [LARGE SCALE GENOMIC DNA]</scope>
    <source>
        <strain evidence="2">CGMCC 1.6992</strain>
    </source>
</reference>
<dbReference type="EMBL" id="FNBC01000053">
    <property type="protein sequence ID" value="SDF42397.1"/>
    <property type="molecule type" value="Genomic_DNA"/>
</dbReference>
<keyword evidence="2" id="KW-1185">Reference proteome</keyword>